<dbReference type="Gene3D" id="1.20.1050.10">
    <property type="match status" value="1"/>
</dbReference>
<dbReference type="PANTHER" id="PTHR43986">
    <property type="entry name" value="ELONGATION FACTOR 1-GAMMA"/>
    <property type="match status" value="1"/>
</dbReference>
<dbReference type="InterPro" id="IPR004045">
    <property type="entry name" value="Glutathione_S-Trfase_N"/>
</dbReference>
<gene>
    <name evidence="3" type="ORF">A8L45_01025</name>
</gene>
<dbReference type="InterPro" id="IPR050802">
    <property type="entry name" value="EF-GSTs"/>
</dbReference>
<sequence length="204" mass="23318">MKLYHRVGTPSSSRVKIFLRLKGISVDEIDVDIRGRENLTDTFLLKSITGLTPVLELDNGDNISETISICRYIEAISPDDDSLFGTNPLEQAKIDMWQRIIELHGLHMAFDAFRNINQVCGDRENCIEEWGYEARDRLIHFLPKIELQLSHHPYIAGDTFSVADITAFVLVDFLPYVDVFIDEAYPNMLTWHSTLTEIPAFQTA</sequence>
<dbReference type="Proteomes" id="UP000094936">
    <property type="component" value="Unassembled WGS sequence"/>
</dbReference>
<evidence type="ECO:0000259" key="2">
    <source>
        <dbReference type="PROSITE" id="PS50405"/>
    </source>
</evidence>
<dbReference type="EMBL" id="LYBM01000001">
    <property type="protein sequence ID" value="ODA36217.1"/>
    <property type="molecule type" value="Genomic_DNA"/>
</dbReference>
<accession>A0A1C3ESE7</accession>
<dbReference type="InterPro" id="IPR036282">
    <property type="entry name" value="Glutathione-S-Trfase_C_sf"/>
</dbReference>
<dbReference type="PANTHER" id="PTHR43986:SF1">
    <property type="entry name" value="ELONGATION FACTOR 1-GAMMA"/>
    <property type="match status" value="1"/>
</dbReference>
<dbReference type="Gene3D" id="3.40.30.10">
    <property type="entry name" value="Glutaredoxin"/>
    <property type="match status" value="1"/>
</dbReference>
<dbReference type="RefSeq" id="WP_068898303.1">
    <property type="nucleotide sequence ID" value="NZ_JBHUIF010000002.1"/>
</dbReference>
<keyword evidence="4" id="KW-1185">Reference proteome</keyword>
<dbReference type="PROSITE" id="PS50405">
    <property type="entry name" value="GST_CTER"/>
    <property type="match status" value="1"/>
</dbReference>
<dbReference type="SUPFAM" id="SSF47616">
    <property type="entry name" value="GST C-terminal domain-like"/>
    <property type="match status" value="1"/>
</dbReference>
<feature type="domain" description="GST C-terminal" evidence="2">
    <location>
        <begin position="87"/>
        <end position="204"/>
    </location>
</feature>
<dbReference type="Pfam" id="PF13417">
    <property type="entry name" value="GST_N_3"/>
    <property type="match status" value="1"/>
</dbReference>
<evidence type="ECO:0000313" key="4">
    <source>
        <dbReference type="Proteomes" id="UP000094936"/>
    </source>
</evidence>
<reference evidence="3 4" key="1">
    <citation type="submission" date="2016-05" db="EMBL/GenBank/DDBJ databases">
        <title>Genomic Taxonomy of the Vibrionaceae.</title>
        <authorList>
            <person name="Gomez-Gil B."/>
            <person name="Enciso-Ibarra J."/>
        </authorList>
    </citation>
    <scope>NUCLEOTIDE SEQUENCE [LARGE SCALE GENOMIC DNA]</scope>
    <source>
        <strain evidence="3 4">CAIM 1920</strain>
    </source>
</reference>
<dbReference type="InterPro" id="IPR040079">
    <property type="entry name" value="Glutathione_S-Trfase"/>
</dbReference>
<protein>
    <submittedName>
        <fullName evidence="3">Glutathione S-transferase</fullName>
    </submittedName>
</protein>
<dbReference type="GO" id="GO:0006414">
    <property type="term" value="P:translational elongation"/>
    <property type="evidence" value="ECO:0007669"/>
    <property type="project" value="TreeGrafter"/>
</dbReference>
<dbReference type="PROSITE" id="PS50404">
    <property type="entry name" value="GST_NTER"/>
    <property type="match status" value="1"/>
</dbReference>
<evidence type="ECO:0000313" key="3">
    <source>
        <dbReference type="EMBL" id="ODA36217.1"/>
    </source>
</evidence>
<evidence type="ECO:0000259" key="1">
    <source>
        <dbReference type="PROSITE" id="PS50404"/>
    </source>
</evidence>
<dbReference type="SFLD" id="SFLDG00358">
    <property type="entry name" value="Main_(cytGST)"/>
    <property type="match status" value="1"/>
</dbReference>
<proteinExistence type="predicted"/>
<dbReference type="SUPFAM" id="SSF52833">
    <property type="entry name" value="Thioredoxin-like"/>
    <property type="match status" value="1"/>
</dbReference>
<dbReference type="SFLD" id="SFLDS00019">
    <property type="entry name" value="Glutathione_Transferase_(cytos"/>
    <property type="match status" value="1"/>
</dbReference>
<organism evidence="3 4">
    <name type="scientific">Veronia pacifica</name>
    <dbReference type="NCBI Taxonomy" id="1080227"/>
    <lineage>
        <taxon>Bacteria</taxon>
        <taxon>Pseudomonadati</taxon>
        <taxon>Pseudomonadota</taxon>
        <taxon>Gammaproteobacteria</taxon>
        <taxon>Vibrionales</taxon>
        <taxon>Vibrionaceae</taxon>
        <taxon>Veronia</taxon>
    </lineage>
</organism>
<dbReference type="Pfam" id="PF00043">
    <property type="entry name" value="GST_C"/>
    <property type="match status" value="1"/>
</dbReference>
<dbReference type="AlphaFoldDB" id="A0A1C3ESE7"/>
<dbReference type="OrthoDB" id="9803562at2"/>
<dbReference type="InterPro" id="IPR010987">
    <property type="entry name" value="Glutathione-S-Trfase_C-like"/>
</dbReference>
<dbReference type="GO" id="GO:0016740">
    <property type="term" value="F:transferase activity"/>
    <property type="evidence" value="ECO:0007669"/>
    <property type="project" value="UniProtKB-KW"/>
</dbReference>
<name>A0A1C3ESE7_9GAMM</name>
<comment type="caution">
    <text evidence="3">The sequence shown here is derived from an EMBL/GenBank/DDBJ whole genome shotgun (WGS) entry which is preliminary data.</text>
</comment>
<dbReference type="InterPro" id="IPR036249">
    <property type="entry name" value="Thioredoxin-like_sf"/>
</dbReference>
<feature type="domain" description="GST N-terminal" evidence="1">
    <location>
        <begin position="1"/>
        <end position="81"/>
    </location>
</feature>
<dbReference type="InterPro" id="IPR004046">
    <property type="entry name" value="GST_C"/>
</dbReference>
<keyword evidence="3" id="KW-0808">Transferase</keyword>
<dbReference type="STRING" id="1080227.A8L45_01025"/>
<dbReference type="GO" id="GO:0005737">
    <property type="term" value="C:cytoplasm"/>
    <property type="evidence" value="ECO:0007669"/>
    <property type="project" value="TreeGrafter"/>
</dbReference>